<evidence type="ECO:0000313" key="1">
    <source>
        <dbReference type="EMBL" id="RTI48521.1"/>
    </source>
</evidence>
<sequence length="86" mass="9826">MKLNKEFEKNKDFILINGKAIIDKNMIYKVVISKEQIYGQNHTRTKPEEYYEVSVISVHGDKTVVDTSDNLSEAEVKLKAVLALLV</sequence>
<dbReference type="RefSeq" id="WP_126232192.1">
    <property type="nucleotide sequence ID" value="NZ_PQZD01000003.1"/>
</dbReference>
<gene>
    <name evidence="2" type="ORF">C3H57_04460</name>
    <name evidence="1" type="ORF">C3I27_03645</name>
</gene>
<protein>
    <submittedName>
        <fullName evidence="2">Uncharacterized protein</fullName>
    </submittedName>
</protein>
<dbReference type="Proteomes" id="UP000288507">
    <property type="component" value="Unassembled WGS sequence"/>
</dbReference>
<organism evidence="2 3">
    <name type="scientific">Campylobacter jejuni</name>
    <dbReference type="NCBI Taxonomy" id="197"/>
    <lineage>
        <taxon>Bacteria</taxon>
        <taxon>Pseudomonadati</taxon>
        <taxon>Campylobacterota</taxon>
        <taxon>Epsilonproteobacteria</taxon>
        <taxon>Campylobacterales</taxon>
        <taxon>Campylobacteraceae</taxon>
        <taxon>Campylobacter</taxon>
    </lineage>
</organism>
<evidence type="ECO:0000313" key="3">
    <source>
        <dbReference type="Proteomes" id="UP000288507"/>
    </source>
</evidence>
<accession>A0A430VBX2</accession>
<name>A0A430VBX2_CAMJU</name>
<comment type="caution">
    <text evidence="2">The sequence shown here is derived from an EMBL/GenBank/DDBJ whole genome shotgun (WGS) entry which is preliminary data.</text>
</comment>
<reference evidence="2 3" key="2">
    <citation type="journal article" date="2019" name="Appl. Environ. Microbiol.">
        <title>Population genetics and characterization of Campylobacter jejuni isolates in western jackdaws and game birds in Finland.</title>
        <authorList>
            <person name="Kovanen S."/>
            <person name="Rossi M."/>
            <person name="Pohja-Mykra M."/>
            <person name="Nieminen T."/>
            <person name="Raunio-Saarnisto M."/>
            <person name="Sauvala M."/>
            <person name="Fredriksson-Ahomaa M."/>
            <person name="Hanninen M.L."/>
            <person name="Kivisto R."/>
        </authorList>
    </citation>
    <scope>NUCLEOTIDE SEQUENCE [LARGE SCALE GENOMIC DNA]</scope>
    <source>
        <strain evidence="2 3">CB313</strain>
        <strain evidence="1">SO-26</strain>
    </source>
</reference>
<reference evidence="1" key="1">
    <citation type="submission" date="2018-01" db="EMBL/GenBank/DDBJ databases">
        <authorList>
            <person name="Kovanen S."/>
            <person name="Nieminen T."/>
            <person name="Pohja-Mykra M."/>
            <person name="Raunio-Saarnisto M."/>
            <person name="Sauvala M."/>
            <person name="Fredriksson-Ahomaa M."/>
            <person name="Hanninen M.-L."/>
            <person name="Kivisto R."/>
        </authorList>
    </citation>
    <scope>NUCLEOTIDE SEQUENCE</scope>
    <source>
        <strain evidence="1">SO-26</strain>
    </source>
</reference>
<dbReference type="Proteomes" id="UP000287197">
    <property type="component" value="Unassembled WGS sequence"/>
</dbReference>
<dbReference type="AlphaFoldDB" id="A0A430VBX2"/>
<proteinExistence type="predicted"/>
<dbReference type="EMBL" id="PRBV01000005">
    <property type="protein sequence ID" value="RTJ79629.1"/>
    <property type="molecule type" value="Genomic_DNA"/>
</dbReference>
<dbReference type="EMBL" id="PQZD01000003">
    <property type="protein sequence ID" value="RTI48521.1"/>
    <property type="molecule type" value="Genomic_DNA"/>
</dbReference>
<evidence type="ECO:0000313" key="2">
    <source>
        <dbReference type="EMBL" id="RTJ79629.1"/>
    </source>
</evidence>